<dbReference type="Gene3D" id="2.40.170.20">
    <property type="entry name" value="TonB-dependent receptor, beta-barrel domain"/>
    <property type="match status" value="1"/>
</dbReference>
<name>A0A380ZA42_9BACE</name>
<evidence type="ECO:0000256" key="1">
    <source>
        <dbReference type="ARBA" id="ARBA00004571"/>
    </source>
</evidence>
<sequence length="1071" mass="118569">MSKMKNTRTMLLFLLVTMISLGVSAQNVTVKGTVKDKAGETVIGASVVQKGNTGNGTITDIDGNYSLNVPSNSTLIFSYVGMTTQEIAVKGQKTIDVILADDAQALEEVVVIGYGAVKRKDLTGSVATVNSEVLAAVPVASATEALTGKMAGVQITTTEGSPDAEMKIRVRGGGSITGDNTPLFIVDGFPVESISDIPASDIEDITVLKDASSTAIYGSRGANGVILVTTKSGKEGKVSVSYNAYYSWKKIAKTLDVLSPKDYAKWQYELAGLIKSDDMSSYENYFGAYTDMDMYDNIPHNDWQDLTFGRTGHTFNHNLNINGGSDKIRYAFSYSHMNDKAIMEGSNYKRDNFSLKLNTKPVKNVTLDFSARYSDTDIKGGGANDVSSTYDSDKRLKYAVIYTPIPLSNLDASAGSSDDDLGNLYHPLTAISDNDREQERKTLNIAGSFGWEIFKNFKIKTEVGYDDYRNSDQRYWGLTTYYIKNVPSDANQGKPAAQFANTSRHKFRNTNTISYDFSKLFKGDSHHLNAMIGHEWIITKSKVLTDIVHGFPESFTAKDAWKFSSQGVPFSIDNYINPDDKLLSYFGRINYDFQSKYLISATFRADGSSKFASGNQWGYFPSAAVAWRISSERFMEGTQSWLDDLKLRFSYGTAGNNNIPSGQMNLNYVSSATSWINGFSNYWAASKTMPNSDLKWETTITRNIGLDFTVLGGKLNGSIEAYLNTTKDLLIQFPVSGTGYDYQYRNMGETQNKGIEATLNWTAIDKKNFGLSFSANIGFNKNKIKDLGIMNDFGAETYWASSEIGYDFWIAKGGAVGKMYGYRSAGRYEVSDFEGYDATSKKWILKEGVTDASAVVGTLRPGMMKLQNIDGSEDNKVTSDDREIIGDANPLHTGGFTINARAYGFDLSANFNWSYGNDVYNANKIEFTQTGKYQYRNMISDMADGKRWTNLNADGTICNDPAKLAEMNANTTMWSPYTARMVFSDWAVEDASFLRLNTLTLGYTLPKALLNKVKIQNLRFYVTGYNLFCITNYSGYDPEVSTIRKTNLTPGVDYSAYPKSRQFVIGVNLNF</sequence>
<evidence type="ECO:0000256" key="5">
    <source>
        <dbReference type="ARBA" id="ARBA00023077"/>
    </source>
</evidence>
<evidence type="ECO:0000259" key="12">
    <source>
        <dbReference type="Pfam" id="PF07715"/>
    </source>
</evidence>
<reference evidence="13 14" key="1">
    <citation type="submission" date="2018-06" db="EMBL/GenBank/DDBJ databases">
        <authorList>
            <consortium name="Pathogen Informatics"/>
            <person name="Doyle S."/>
        </authorList>
    </citation>
    <scope>NUCLEOTIDE SEQUENCE [LARGE SCALE GENOMIC DNA]</scope>
    <source>
        <strain evidence="13 14">NCTC11155</strain>
    </source>
</reference>
<gene>
    <name evidence="13" type="ORF">NCTC11155_03277</name>
</gene>
<keyword evidence="2 8" id="KW-0813">Transport</keyword>
<accession>A0A380ZA42</accession>
<evidence type="ECO:0000256" key="10">
    <source>
        <dbReference type="SAM" id="SignalP"/>
    </source>
</evidence>
<dbReference type="STRING" id="483216.BACEGG_00870"/>
<dbReference type="InterPro" id="IPR037066">
    <property type="entry name" value="Plug_dom_sf"/>
</dbReference>
<dbReference type="Pfam" id="PF00593">
    <property type="entry name" value="TonB_dep_Rec_b-barrel"/>
    <property type="match status" value="1"/>
</dbReference>
<dbReference type="Pfam" id="PF07715">
    <property type="entry name" value="Plug"/>
    <property type="match status" value="1"/>
</dbReference>
<dbReference type="InterPro" id="IPR039426">
    <property type="entry name" value="TonB-dep_rcpt-like"/>
</dbReference>
<evidence type="ECO:0000256" key="9">
    <source>
        <dbReference type="RuleBase" id="RU003357"/>
    </source>
</evidence>
<keyword evidence="4 8" id="KW-0812">Transmembrane</keyword>
<dbReference type="FunFam" id="2.60.40.1120:FF:000003">
    <property type="entry name" value="Outer membrane protein Omp121"/>
    <property type="match status" value="1"/>
</dbReference>
<evidence type="ECO:0000256" key="3">
    <source>
        <dbReference type="ARBA" id="ARBA00022452"/>
    </source>
</evidence>
<dbReference type="PROSITE" id="PS52016">
    <property type="entry name" value="TONB_DEPENDENT_REC_3"/>
    <property type="match status" value="1"/>
</dbReference>
<organism evidence="13 14">
    <name type="scientific">Bacteroides eggerthii</name>
    <dbReference type="NCBI Taxonomy" id="28111"/>
    <lineage>
        <taxon>Bacteria</taxon>
        <taxon>Pseudomonadati</taxon>
        <taxon>Bacteroidota</taxon>
        <taxon>Bacteroidia</taxon>
        <taxon>Bacteroidales</taxon>
        <taxon>Bacteroidaceae</taxon>
        <taxon>Bacteroides</taxon>
    </lineage>
</organism>
<keyword evidence="7 8" id="KW-0998">Cell outer membrane</keyword>
<keyword evidence="10" id="KW-0732">Signal</keyword>
<keyword evidence="3 8" id="KW-1134">Transmembrane beta strand</keyword>
<evidence type="ECO:0000313" key="14">
    <source>
        <dbReference type="Proteomes" id="UP000254424"/>
    </source>
</evidence>
<evidence type="ECO:0000256" key="7">
    <source>
        <dbReference type="ARBA" id="ARBA00023237"/>
    </source>
</evidence>
<feature type="domain" description="TonB-dependent receptor plug" evidence="12">
    <location>
        <begin position="119"/>
        <end position="225"/>
    </location>
</feature>
<dbReference type="OrthoDB" id="1096961at2"/>
<comment type="subcellular location">
    <subcellularLocation>
        <location evidence="1 8">Cell outer membrane</location>
        <topology evidence="1 8">Multi-pass membrane protein</topology>
    </subcellularLocation>
</comment>
<dbReference type="InterPro" id="IPR000531">
    <property type="entry name" value="Beta-barrel_TonB"/>
</dbReference>
<keyword evidence="5 9" id="KW-0798">TonB box</keyword>
<feature type="chain" id="PRO_5016706452" evidence="10">
    <location>
        <begin position="26"/>
        <end position="1071"/>
    </location>
</feature>
<evidence type="ECO:0000256" key="8">
    <source>
        <dbReference type="PROSITE-ProRule" id="PRU01360"/>
    </source>
</evidence>
<protein>
    <submittedName>
        <fullName evidence="13">Outer membrane receptor proteins, mostly Fe transport</fullName>
    </submittedName>
</protein>
<evidence type="ECO:0000256" key="2">
    <source>
        <dbReference type="ARBA" id="ARBA00022448"/>
    </source>
</evidence>
<dbReference type="Pfam" id="PF13715">
    <property type="entry name" value="CarbopepD_reg_2"/>
    <property type="match status" value="1"/>
</dbReference>
<dbReference type="NCBIfam" id="TIGR04057">
    <property type="entry name" value="SusC_RagA_signa"/>
    <property type="match status" value="1"/>
</dbReference>
<dbReference type="InterPro" id="IPR023997">
    <property type="entry name" value="TonB-dep_OMP_SusC/RagA_CS"/>
</dbReference>
<dbReference type="InterPro" id="IPR036942">
    <property type="entry name" value="Beta-barrel_TonB_sf"/>
</dbReference>
<dbReference type="Proteomes" id="UP000254424">
    <property type="component" value="Unassembled WGS sequence"/>
</dbReference>
<keyword evidence="13" id="KW-0675">Receptor</keyword>
<evidence type="ECO:0000256" key="4">
    <source>
        <dbReference type="ARBA" id="ARBA00022692"/>
    </source>
</evidence>
<dbReference type="FunFam" id="2.170.130.10:FF:000008">
    <property type="entry name" value="SusC/RagA family TonB-linked outer membrane protein"/>
    <property type="match status" value="1"/>
</dbReference>
<dbReference type="Gene3D" id="2.170.130.10">
    <property type="entry name" value="TonB-dependent receptor, plug domain"/>
    <property type="match status" value="1"/>
</dbReference>
<dbReference type="SUPFAM" id="SSF49464">
    <property type="entry name" value="Carboxypeptidase regulatory domain-like"/>
    <property type="match status" value="1"/>
</dbReference>
<evidence type="ECO:0000256" key="6">
    <source>
        <dbReference type="ARBA" id="ARBA00023136"/>
    </source>
</evidence>
<dbReference type="InterPro" id="IPR008969">
    <property type="entry name" value="CarboxyPept-like_regulatory"/>
</dbReference>
<dbReference type="GO" id="GO:0009279">
    <property type="term" value="C:cell outer membrane"/>
    <property type="evidence" value="ECO:0007669"/>
    <property type="project" value="UniProtKB-SubCell"/>
</dbReference>
<feature type="domain" description="TonB-dependent receptor-like beta-barrel" evidence="11">
    <location>
        <begin position="410"/>
        <end position="820"/>
    </location>
</feature>
<evidence type="ECO:0000259" key="11">
    <source>
        <dbReference type="Pfam" id="PF00593"/>
    </source>
</evidence>
<feature type="signal peptide" evidence="10">
    <location>
        <begin position="1"/>
        <end position="25"/>
    </location>
</feature>
<dbReference type="AlphaFoldDB" id="A0A380ZA42"/>
<proteinExistence type="inferred from homology"/>
<dbReference type="Gene3D" id="2.60.40.1120">
    <property type="entry name" value="Carboxypeptidase-like, regulatory domain"/>
    <property type="match status" value="1"/>
</dbReference>
<dbReference type="NCBIfam" id="TIGR04056">
    <property type="entry name" value="OMP_RagA_SusC"/>
    <property type="match status" value="1"/>
</dbReference>
<comment type="similarity">
    <text evidence="8 9">Belongs to the TonB-dependent receptor family.</text>
</comment>
<dbReference type="InterPro" id="IPR023996">
    <property type="entry name" value="TonB-dep_OMP_SusC/RagA"/>
</dbReference>
<evidence type="ECO:0000313" key="13">
    <source>
        <dbReference type="EMBL" id="SUV43868.1"/>
    </source>
</evidence>
<dbReference type="InterPro" id="IPR012910">
    <property type="entry name" value="Plug_dom"/>
</dbReference>
<keyword evidence="6 8" id="KW-0472">Membrane</keyword>
<dbReference type="SUPFAM" id="SSF56935">
    <property type="entry name" value="Porins"/>
    <property type="match status" value="1"/>
</dbReference>
<dbReference type="EMBL" id="UFSX01000002">
    <property type="protein sequence ID" value="SUV43868.1"/>
    <property type="molecule type" value="Genomic_DNA"/>
</dbReference>